<reference evidence="1" key="1">
    <citation type="submission" date="2023-10" db="EMBL/GenBank/DDBJ databases">
        <title>Genome assemblies of two species of porcelain crab, Petrolisthes cinctipes and Petrolisthes manimaculis (Anomura: Porcellanidae).</title>
        <authorList>
            <person name="Angst P."/>
        </authorList>
    </citation>
    <scope>NUCLEOTIDE SEQUENCE</scope>
    <source>
        <strain evidence="1">PB745_01</strain>
        <tissue evidence="1">Gill</tissue>
    </source>
</reference>
<dbReference type="EMBL" id="JAWQEG010004117">
    <property type="protein sequence ID" value="KAK3862957.1"/>
    <property type="molecule type" value="Genomic_DNA"/>
</dbReference>
<keyword evidence="2" id="KW-1185">Reference proteome</keyword>
<accession>A0AAE1K2Y2</accession>
<gene>
    <name evidence="1" type="ORF">Pcinc_031221</name>
</gene>
<protein>
    <submittedName>
        <fullName evidence="1">Uncharacterized protein</fullName>
    </submittedName>
</protein>
<evidence type="ECO:0000313" key="2">
    <source>
        <dbReference type="Proteomes" id="UP001286313"/>
    </source>
</evidence>
<proteinExistence type="predicted"/>
<comment type="caution">
    <text evidence="1">The sequence shown here is derived from an EMBL/GenBank/DDBJ whole genome shotgun (WGS) entry which is preliminary data.</text>
</comment>
<organism evidence="1 2">
    <name type="scientific">Petrolisthes cinctipes</name>
    <name type="common">Flat porcelain crab</name>
    <dbReference type="NCBI Taxonomy" id="88211"/>
    <lineage>
        <taxon>Eukaryota</taxon>
        <taxon>Metazoa</taxon>
        <taxon>Ecdysozoa</taxon>
        <taxon>Arthropoda</taxon>
        <taxon>Crustacea</taxon>
        <taxon>Multicrustacea</taxon>
        <taxon>Malacostraca</taxon>
        <taxon>Eumalacostraca</taxon>
        <taxon>Eucarida</taxon>
        <taxon>Decapoda</taxon>
        <taxon>Pleocyemata</taxon>
        <taxon>Anomura</taxon>
        <taxon>Galatheoidea</taxon>
        <taxon>Porcellanidae</taxon>
        <taxon>Petrolisthes</taxon>
    </lineage>
</organism>
<feature type="non-terminal residue" evidence="1">
    <location>
        <position position="190"/>
    </location>
</feature>
<dbReference type="AlphaFoldDB" id="A0AAE1K2Y2"/>
<dbReference type="Proteomes" id="UP001286313">
    <property type="component" value="Unassembled WGS sequence"/>
</dbReference>
<name>A0AAE1K2Y2_PETCI</name>
<evidence type="ECO:0000313" key="1">
    <source>
        <dbReference type="EMBL" id="KAK3862957.1"/>
    </source>
</evidence>
<sequence>VAGDAQVFRETPSSVQCTLVYNITPFSTSFPIILILKSSIPSPSSPFSSPPSLPHSQAIHPFPIIPILKPSIPSPSSPFSSPPSLPHHPHSQVLHPFPIIPILKPSIPSPPSPFSSPASILPHLPSPSSRLSLLSGLTIICSHPHYLPPLSSMEHLATLVFTFSGRSLLGFLGAPVHVMEPEGGHKRDSN</sequence>